<dbReference type="AlphaFoldDB" id="M8BEB1"/>
<evidence type="ECO:0000313" key="3">
    <source>
        <dbReference type="EnsemblPlants" id="EMT12286"/>
    </source>
</evidence>
<dbReference type="EnsemblPlants" id="EMT12286">
    <property type="protein sequence ID" value="EMT12286"/>
    <property type="gene ID" value="F775_15157"/>
</dbReference>
<dbReference type="PANTHER" id="PTHR36140">
    <property type="entry name" value="F-BOX DOMAIN-CONTAINING PROTEIN-RELATED"/>
    <property type="match status" value="1"/>
</dbReference>
<reference evidence="3" key="1">
    <citation type="submission" date="2015-06" db="UniProtKB">
        <authorList>
            <consortium name="EnsemblPlants"/>
        </authorList>
    </citation>
    <scope>IDENTIFICATION</scope>
</reference>
<evidence type="ECO:0000259" key="2">
    <source>
        <dbReference type="Pfam" id="PF24523"/>
    </source>
</evidence>
<dbReference type="ExpressionAtlas" id="M8BEB1">
    <property type="expression patterns" value="baseline"/>
</dbReference>
<accession>M8BEB1</accession>
<dbReference type="PANTHER" id="PTHR36140:SF2">
    <property type="entry name" value="OS01G0152950 PROTEIN"/>
    <property type="match status" value="1"/>
</dbReference>
<sequence>MADAILDDLLLDIFALLADPVDLLRCAGTCRRWLRLLGNDRAILRRAALLPENENARHASFVLGAFYQNSFLVKAPVALEKTSRFPPQFRRIHATWRRLSMGSTSIIPNADGLFNHAKPLASRGGLLLVRLLPAPLDFGKLHLAVCHPLFGDVHVLPPPAVDLDHDRLGGDVTGYALLTRADHHGHGPATAFRVLFTAKTPSDQLVHAYAYSSASRSWSAPIDCPDVGGLTMSGPPDGVVDGRGTVHWLYTDHACYYTLDVSADAARVSLTKLPIPVSSGWEGPPFLCTAGRGKALSFVNSIDYGRMLELWTKREQDDDDDDDHGEESFEGWLRCMLTTPQGQGPEASEYFGILGFAESRGAILVHRDVGFLCLDLESTELEKIRGRESSSSGVDWYPGELSLRSWCTYNHLVFYDMDWSSYILHLLYGSLGGTTMK</sequence>
<protein>
    <submittedName>
        <fullName evidence="3">Uncharacterized protein</fullName>
    </submittedName>
</protein>
<dbReference type="Gene3D" id="1.20.1280.50">
    <property type="match status" value="1"/>
</dbReference>
<dbReference type="InterPro" id="IPR056016">
    <property type="entry name" value="DUF7595"/>
</dbReference>
<dbReference type="InterPro" id="IPR036047">
    <property type="entry name" value="F-box-like_dom_sf"/>
</dbReference>
<dbReference type="InterPro" id="IPR001810">
    <property type="entry name" value="F-box_dom"/>
</dbReference>
<feature type="domain" description="F-box" evidence="1">
    <location>
        <begin position="7"/>
        <end position="40"/>
    </location>
</feature>
<proteinExistence type="predicted"/>
<organism evidence="3">
    <name type="scientific">Aegilops tauschii</name>
    <name type="common">Tausch's goatgrass</name>
    <name type="synonym">Aegilops squarrosa</name>
    <dbReference type="NCBI Taxonomy" id="37682"/>
    <lineage>
        <taxon>Eukaryota</taxon>
        <taxon>Viridiplantae</taxon>
        <taxon>Streptophyta</taxon>
        <taxon>Embryophyta</taxon>
        <taxon>Tracheophyta</taxon>
        <taxon>Spermatophyta</taxon>
        <taxon>Magnoliopsida</taxon>
        <taxon>Liliopsida</taxon>
        <taxon>Poales</taxon>
        <taxon>Poaceae</taxon>
        <taxon>BOP clade</taxon>
        <taxon>Pooideae</taxon>
        <taxon>Triticodae</taxon>
        <taxon>Triticeae</taxon>
        <taxon>Triticinae</taxon>
        <taxon>Aegilops</taxon>
    </lineage>
</organism>
<feature type="domain" description="DUF7595" evidence="2">
    <location>
        <begin position="105"/>
        <end position="386"/>
    </location>
</feature>
<dbReference type="Pfam" id="PF24523">
    <property type="entry name" value="DUF7595"/>
    <property type="match status" value="1"/>
</dbReference>
<name>M8BEB1_AEGTA</name>
<dbReference type="SUPFAM" id="SSF81383">
    <property type="entry name" value="F-box domain"/>
    <property type="match status" value="1"/>
</dbReference>
<evidence type="ECO:0000259" key="1">
    <source>
        <dbReference type="Pfam" id="PF12937"/>
    </source>
</evidence>
<dbReference type="Pfam" id="PF12937">
    <property type="entry name" value="F-box-like"/>
    <property type="match status" value="1"/>
</dbReference>